<dbReference type="EMBL" id="PGCI01000010">
    <property type="protein sequence ID" value="PLW50555.1"/>
    <property type="molecule type" value="Genomic_DNA"/>
</dbReference>
<evidence type="ECO:0000313" key="5">
    <source>
        <dbReference type="EMBL" id="PLW50555.1"/>
    </source>
</evidence>
<evidence type="ECO:0000313" key="4">
    <source>
        <dbReference type="EMBL" id="PLW50079.1"/>
    </source>
</evidence>
<feature type="chain" id="PRO_5015083554" description="Secreted protein" evidence="1">
    <location>
        <begin position="30"/>
        <end position="70"/>
    </location>
</feature>
<sequence length="70" mass="7422">MSCRCPAGLCLRSSALAALMVVRASWVAAARSPACVSMSGLEFRRAALSAFFSPQSPQRRQLASSTRSTT</sequence>
<evidence type="ECO:0000256" key="1">
    <source>
        <dbReference type="SAM" id="SignalP"/>
    </source>
</evidence>
<dbReference type="Proteomes" id="UP000235392">
    <property type="component" value="Unassembled WGS sequence"/>
</dbReference>
<protein>
    <recommendedName>
        <fullName evidence="8">Secreted protein</fullName>
    </recommendedName>
</protein>
<keyword evidence="6" id="KW-1185">Reference proteome</keyword>
<organism evidence="2 7">
    <name type="scientific">Puccinia coronata f. sp. avenae</name>
    <dbReference type="NCBI Taxonomy" id="200324"/>
    <lineage>
        <taxon>Eukaryota</taxon>
        <taxon>Fungi</taxon>
        <taxon>Dikarya</taxon>
        <taxon>Basidiomycota</taxon>
        <taxon>Pucciniomycotina</taxon>
        <taxon>Pucciniomycetes</taxon>
        <taxon>Pucciniales</taxon>
        <taxon>Pucciniaceae</taxon>
        <taxon>Puccinia</taxon>
    </lineage>
</organism>
<evidence type="ECO:0000313" key="2">
    <source>
        <dbReference type="EMBL" id="PLW13901.1"/>
    </source>
</evidence>
<dbReference type="Proteomes" id="UP000235388">
    <property type="component" value="Unassembled WGS sequence"/>
</dbReference>
<keyword evidence="1" id="KW-0732">Signal</keyword>
<dbReference type="EMBL" id="PGCJ01000092">
    <property type="protein sequence ID" value="PLW50079.1"/>
    <property type="molecule type" value="Genomic_DNA"/>
</dbReference>
<feature type="signal peptide" evidence="1">
    <location>
        <begin position="1"/>
        <end position="29"/>
    </location>
</feature>
<dbReference type="EMBL" id="PGCI01000837">
    <property type="protein sequence ID" value="PLW13901.1"/>
    <property type="molecule type" value="Genomic_DNA"/>
</dbReference>
<proteinExistence type="predicted"/>
<accession>A0A2N5SL16</accession>
<dbReference type="EMBL" id="PGCJ01000898">
    <property type="protein sequence ID" value="PLW15355.1"/>
    <property type="molecule type" value="Genomic_DNA"/>
</dbReference>
<dbReference type="AlphaFoldDB" id="A0A2N5SL16"/>
<comment type="caution">
    <text evidence="2">The sequence shown here is derived from an EMBL/GenBank/DDBJ whole genome shotgun (WGS) entry which is preliminary data.</text>
</comment>
<name>A0A2N5SL16_9BASI</name>
<evidence type="ECO:0000313" key="7">
    <source>
        <dbReference type="Proteomes" id="UP000235392"/>
    </source>
</evidence>
<gene>
    <name evidence="4" type="ORF">PCANC_08203</name>
    <name evidence="3" type="ORF">PCANC_13693</name>
    <name evidence="5" type="ORF">PCASD_01499</name>
    <name evidence="2" type="ORF">PCASD_19845</name>
</gene>
<evidence type="ECO:0008006" key="8">
    <source>
        <dbReference type="Google" id="ProtNLM"/>
    </source>
</evidence>
<evidence type="ECO:0000313" key="3">
    <source>
        <dbReference type="EMBL" id="PLW15355.1"/>
    </source>
</evidence>
<evidence type="ECO:0000313" key="6">
    <source>
        <dbReference type="Proteomes" id="UP000235388"/>
    </source>
</evidence>
<reference evidence="6 7" key="1">
    <citation type="submission" date="2017-11" db="EMBL/GenBank/DDBJ databases">
        <title>De novo assembly and phasing of dikaryotic genomes from two isolates of Puccinia coronata f. sp. avenae, the causal agent of oat crown rust.</title>
        <authorList>
            <person name="Miller M.E."/>
            <person name="Zhang Y."/>
            <person name="Omidvar V."/>
            <person name="Sperschneider J."/>
            <person name="Schwessinger B."/>
            <person name="Raley C."/>
            <person name="Palmer J.M."/>
            <person name="Garnica D."/>
            <person name="Upadhyaya N."/>
            <person name="Rathjen J."/>
            <person name="Taylor J.M."/>
            <person name="Park R.F."/>
            <person name="Dodds P.N."/>
            <person name="Hirsch C.D."/>
            <person name="Kianian S.F."/>
            <person name="Figueroa M."/>
        </authorList>
    </citation>
    <scope>NUCLEOTIDE SEQUENCE [LARGE SCALE GENOMIC DNA]</scope>
    <source>
        <strain evidence="3">12NC29</strain>
        <strain evidence="2">12SD80</strain>
    </source>
</reference>